<proteinExistence type="inferred from homology"/>
<dbReference type="GO" id="GO:0061355">
    <property type="term" value="P:Wnt protein secretion"/>
    <property type="evidence" value="ECO:0007669"/>
    <property type="project" value="TreeGrafter"/>
</dbReference>
<evidence type="ECO:0000256" key="1">
    <source>
        <dbReference type="ARBA" id="ARBA00004141"/>
    </source>
</evidence>
<feature type="transmembrane region" description="Helical" evidence="12">
    <location>
        <begin position="66"/>
        <end position="90"/>
    </location>
</feature>
<name>A0A6J1SYS3_FRAOC</name>
<feature type="transmembrane region" description="Helical" evidence="12">
    <location>
        <begin position="133"/>
        <end position="152"/>
    </location>
</feature>
<evidence type="ECO:0000313" key="14">
    <source>
        <dbReference type="RefSeq" id="XP_026286399.1"/>
    </source>
</evidence>
<evidence type="ECO:0000256" key="9">
    <source>
        <dbReference type="ARBA" id="ARBA00038867"/>
    </source>
</evidence>
<keyword evidence="4 12" id="KW-0812">Transmembrane</keyword>
<dbReference type="AlphaFoldDB" id="A0A6J1SYS3"/>
<evidence type="ECO:0000256" key="12">
    <source>
        <dbReference type="SAM" id="Phobius"/>
    </source>
</evidence>
<dbReference type="Proteomes" id="UP000504606">
    <property type="component" value="Unplaced"/>
</dbReference>
<gene>
    <name evidence="14" type="primary">LOC113212043</name>
</gene>
<dbReference type="GO" id="GO:0005783">
    <property type="term" value="C:endoplasmic reticulum"/>
    <property type="evidence" value="ECO:0007669"/>
    <property type="project" value="TreeGrafter"/>
</dbReference>
<feature type="transmembrane region" description="Helical" evidence="12">
    <location>
        <begin position="358"/>
        <end position="375"/>
    </location>
</feature>
<evidence type="ECO:0000256" key="4">
    <source>
        <dbReference type="ARBA" id="ARBA00022692"/>
    </source>
</evidence>
<evidence type="ECO:0000256" key="7">
    <source>
        <dbReference type="ARBA" id="ARBA00023315"/>
    </source>
</evidence>
<feature type="transmembrane region" description="Helical" evidence="12">
    <location>
        <begin position="409"/>
        <end position="433"/>
    </location>
</feature>
<comment type="subcellular location">
    <subcellularLocation>
        <location evidence="1">Membrane</location>
        <topology evidence="1">Multi-pass membrane protein</topology>
    </subcellularLocation>
</comment>
<dbReference type="InterPro" id="IPR049941">
    <property type="entry name" value="LPLAT_7/PORCN-like"/>
</dbReference>
<accession>A0A6J1SYS3</accession>
<keyword evidence="3" id="KW-0879">Wnt signaling pathway</keyword>
<dbReference type="RefSeq" id="XP_026286399.1">
    <property type="nucleotide sequence ID" value="XM_026430614.2"/>
</dbReference>
<organism evidence="13 14">
    <name type="scientific">Frankliniella occidentalis</name>
    <name type="common">Western flower thrips</name>
    <name type="synonym">Euthrips occidentalis</name>
    <dbReference type="NCBI Taxonomy" id="133901"/>
    <lineage>
        <taxon>Eukaryota</taxon>
        <taxon>Metazoa</taxon>
        <taxon>Ecdysozoa</taxon>
        <taxon>Arthropoda</taxon>
        <taxon>Hexapoda</taxon>
        <taxon>Insecta</taxon>
        <taxon>Pterygota</taxon>
        <taxon>Neoptera</taxon>
        <taxon>Paraneoptera</taxon>
        <taxon>Thysanoptera</taxon>
        <taxon>Terebrantia</taxon>
        <taxon>Thripoidea</taxon>
        <taxon>Thripidae</taxon>
        <taxon>Frankliniella</taxon>
    </lineage>
</organism>
<feature type="transmembrane region" description="Helical" evidence="12">
    <location>
        <begin position="272"/>
        <end position="290"/>
    </location>
</feature>
<dbReference type="PANTHER" id="PTHR13906:SF12">
    <property type="entry name" value="PROTEIN-SERINE O-PALMITOLEOYLTRANSFERASE PORCUPINE"/>
    <property type="match status" value="1"/>
</dbReference>
<evidence type="ECO:0000256" key="11">
    <source>
        <dbReference type="ARBA" id="ARBA00047978"/>
    </source>
</evidence>
<dbReference type="PANTHER" id="PTHR13906">
    <property type="entry name" value="PORCUPINE"/>
    <property type="match status" value="1"/>
</dbReference>
<evidence type="ECO:0000256" key="3">
    <source>
        <dbReference type="ARBA" id="ARBA00022687"/>
    </source>
</evidence>
<dbReference type="GO" id="GO:0030258">
    <property type="term" value="P:lipid modification"/>
    <property type="evidence" value="ECO:0007669"/>
    <property type="project" value="TreeGrafter"/>
</dbReference>
<dbReference type="Pfam" id="PF03062">
    <property type="entry name" value="MBOAT"/>
    <property type="match status" value="1"/>
</dbReference>
<keyword evidence="7" id="KW-0012">Acyltransferase</keyword>
<dbReference type="GO" id="GO:0017147">
    <property type="term" value="F:Wnt-protein binding"/>
    <property type="evidence" value="ECO:0007669"/>
    <property type="project" value="TreeGrafter"/>
</dbReference>
<dbReference type="CTD" id="5447"/>
<keyword evidence="5 12" id="KW-1133">Transmembrane helix</keyword>
<protein>
    <recommendedName>
        <fullName evidence="10">Protein-serine O-palmitoleoyltransferase porcupine</fullName>
        <ecNumber evidence="9">2.3.1.250</ecNumber>
    </recommendedName>
</protein>
<dbReference type="GeneID" id="113212043"/>
<evidence type="ECO:0000256" key="8">
    <source>
        <dbReference type="ARBA" id="ARBA00038269"/>
    </source>
</evidence>
<feature type="transmembrane region" description="Helical" evidence="12">
    <location>
        <begin position="96"/>
        <end position="121"/>
    </location>
</feature>
<dbReference type="KEGG" id="foc:113212043"/>
<evidence type="ECO:0000256" key="6">
    <source>
        <dbReference type="ARBA" id="ARBA00023136"/>
    </source>
</evidence>
<reference evidence="14" key="1">
    <citation type="submission" date="2025-08" db="UniProtKB">
        <authorList>
            <consortium name="RefSeq"/>
        </authorList>
    </citation>
    <scope>IDENTIFICATION</scope>
    <source>
        <tissue evidence="14">Whole organism</tissue>
    </source>
</reference>
<evidence type="ECO:0000256" key="10">
    <source>
        <dbReference type="ARBA" id="ARBA00040371"/>
    </source>
</evidence>
<dbReference type="GO" id="GO:0016020">
    <property type="term" value="C:membrane"/>
    <property type="evidence" value="ECO:0007669"/>
    <property type="project" value="UniProtKB-SubCell"/>
</dbReference>
<keyword evidence="13" id="KW-1185">Reference proteome</keyword>
<keyword evidence="2" id="KW-0808">Transferase</keyword>
<dbReference type="EC" id="2.3.1.250" evidence="9"/>
<comment type="catalytic activity">
    <reaction evidence="11">
        <text>[Wnt protein]-L-serine + (9Z)-hexadecenoyl-CoA = [Wnt protein]-O-(9Z)-hexadecenoyl-L-serine + CoA</text>
        <dbReference type="Rhea" id="RHEA:45336"/>
        <dbReference type="Rhea" id="RHEA-COMP:11170"/>
        <dbReference type="Rhea" id="RHEA-COMP:11171"/>
        <dbReference type="ChEBI" id="CHEBI:29999"/>
        <dbReference type="ChEBI" id="CHEBI:57287"/>
        <dbReference type="ChEBI" id="CHEBI:61540"/>
        <dbReference type="ChEBI" id="CHEBI:85189"/>
        <dbReference type="EC" id="2.3.1.250"/>
    </reaction>
</comment>
<evidence type="ECO:0000313" key="13">
    <source>
        <dbReference type="Proteomes" id="UP000504606"/>
    </source>
</evidence>
<feature type="transmembrane region" description="Helical" evidence="12">
    <location>
        <begin position="331"/>
        <end position="352"/>
    </location>
</feature>
<evidence type="ECO:0000256" key="5">
    <source>
        <dbReference type="ARBA" id="ARBA00022989"/>
    </source>
</evidence>
<feature type="transmembrane region" description="Helical" evidence="12">
    <location>
        <begin position="230"/>
        <end position="252"/>
    </location>
</feature>
<dbReference type="GO" id="GO:1990698">
    <property type="term" value="F:palmitoleoyltransferase activity"/>
    <property type="evidence" value="ECO:0007669"/>
    <property type="project" value="UniProtKB-EC"/>
</dbReference>
<sequence length="474" mass="55193">MADYDYDFDLEDLYDEEALPGHPNVWYDDDDLNQMDEYAIERGFWEELDMCVQPTIRDGFSQVSTLLLWSFIFRLTTQSVAVPLSVGHAISACTGLYIMFVFFNWTVTHILVFPFTMYLVLWTLSKFYGQRRGPVMSIISIIYLIISELFFVPGREWHKIRGAQMIVAMKVISLSFDSDIGTIQNVPPPLDYAGYVFNIGTCVFGPWVPYKDYVATFNRPLWNFRWCLRICLNLLIAFFFLSISTCWSHWFIPDDAWRWWVAYRDALSFRSSHYFISFLSEATALLTGFGRTEDDDWNVPVTKPHLIEIPRSLVQVVVYWNMPMHNWLKTYVFRTTIPYGSFTAVLSTYAASSLLHGLNFQLSSVLLSLGIYTYVEYMLRQKLASIFKACILVRPCRKECPHQNRESRVVVVITNVFLGLLVMFHLTYLGVMFDSSSKEQEVGYSYTHTLAKWSSLNYASHWIILGTYVFNFLI</sequence>
<keyword evidence="6 12" id="KW-0472">Membrane</keyword>
<feature type="transmembrane region" description="Helical" evidence="12">
    <location>
        <begin position="453"/>
        <end position="473"/>
    </location>
</feature>
<comment type="similarity">
    <text evidence="8">Belongs to the membrane-bound acyltransferase family. Porcupine subfamily.</text>
</comment>
<evidence type="ECO:0000256" key="2">
    <source>
        <dbReference type="ARBA" id="ARBA00022679"/>
    </source>
</evidence>
<dbReference type="OrthoDB" id="5968863at2759"/>
<dbReference type="InterPro" id="IPR004299">
    <property type="entry name" value="MBOAT_fam"/>
</dbReference>
<dbReference type="GO" id="GO:0016055">
    <property type="term" value="P:Wnt signaling pathway"/>
    <property type="evidence" value="ECO:0007669"/>
    <property type="project" value="UniProtKB-KW"/>
</dbReference>